<dbReference type="SUPFAM" id="SSF56281">
    <property type="entry name" value="Metallo-hydrolase/oxidoreductase"/>
    <property type="match status" value="1"/>
</dbReference>
<name>A0A7G6Y7S1_9MICO</name>
<dbReference type="AlphaFoldDB" id="A0A7G6Y7S1"/>
<dbReference type="InterPro" id="IPR050855">
    <property type="entry name" value="NDM-1-like"/>
</dbReference>
<reference evidence="3" key="1">
    <citation type="submission" date="2019-09" db="EMBL/GenBank/DDBJ databases">
        <title>Antimicrobial potential of Antarctic Bacteria.</title>
        <authorList>
            <person name="Benaud N."/>
            <person name="Edwards R.J."/>
            <person name="Ferrari B.C."/>
        </authorList>
    </citation>
    <scope>NUCLEOTIDE SEQUENCE [LARGE SCALE GENOMIC DNA]</scope>
    <source>
        <strain evidence="3">INR9</strain>
    </source>
</reference>
<dbReference type="RefSeq" id="WP_185277697.1">
    <property type="nucleotide sequence ID" value="NZ_CP043641.1"/>
</dbReference>
<gene>
    <name evidence="2" type="ORF">F1C12_04940</name>
</gene>
<dbReference type="PANTHER" id="PTHR42951:SF22">
    <property type="entry name" value="METALLO BETA-LACTAMASE SUPERFAMILY LIPOPROTEIN"/>
    <property type="match status" value="1"/>
</dbReference>
<dbReference type="Gene3D" id="3.60.15.10">
    <property type="entry name" value="Ribonuclease Z/Hydroxyacylglutathione hydrolase-like"/>
    <property type="match status" value="1"/>
</dbReference>
<dbReference type="Pfam" id="PF00753">
    <property type="entry name" value="Lactamase_B"/>
    <property type="match status" value="1"/>
</dbReference>
<proteinExistence type="predicted"/>
<evidence type="ECO:0000313" key="3">
    <source>
        <dbReference type="Proteomes" id="UP000515511"/>
    </source>
</evidence>
<sequence length="267" mass="28191">MLNPVAEGVRVHQSQFCQTNTIVVDGGAGALLVDPGILDAELGGIAAELRASGTPVVAGFATHPHWDHVLWHPAFGTAPRFATARAAGAIEAFLANDSWRERVAPMIPADIAEEVPLTLFGELTALPEGAEWVPWDGPRVRVVEHRAHAAGHAALLIEESGVLVAGDLLSDVLVPLLDHSAEDPVEDYLAALTLLEGISDGVETVVPGHGSVTGADGLRERIDLDRAYLLALRAGEDPADDPRLGPDAVYDWVAGVHERQAGLLAQR</sequence>
<dbReference type="PANTHER" id="PTHR42951">
    <property type="entry name" value="METALLO-BETA-LACTAMASE DOMAIN-CONTAINING"/>
    <property type="match status" value="1"/>
</dbReference>
<dbReference type="InterPro" id="IPR036866">
    <property type="entry name" value="RibonucZ/Hydroxyglut_hydro"/>
</dbReference>
<evidence type="ECO:0000313" key="2">
    <source>
        <dbReference type="EMBL" id="QNE34536.1"/>
    </source>
</evidence>
<protein>
    <submittedName>
        <fullName evidence="2">MBL fold metallo-hydrolase</fullName>
    </submittedName>
</protein>
<dbReference type="Proteomes" id="UP000515511">
    <property type="component" value="Chromosome"/>
</dbReference>
<feature type="domain" description="Metallo-beta-lactamase" evidence="1">
    <location>
        <begin position="18"/>
        <end position="209"/>
    </location>
</feature>
<dbReference type="KEGG" id="lse:F1C12_04940"/>
<dbReference type="SMART" id="SM00849">
    <property type="entry name" value="Lactamase_B"/>
    <property type="match status" value="1"/>
</dbReference>
<evidence type="ECO:0000259" key="1">
    <source>
        <dbReference type="SMART" id="SM00849"/>
    </source>
</evidence>
<keyword evidence="2" id="KW-0378">Hydrolase</keyword>
<dbReference type="InterPro" id="IPR001279">
    <property type="entry name" value="Metallo-B-lactamas"/>
</dbReference>
<organism evidence="2 3">
    <name type="scientific">Leifsonia shinshuensis</name>
    <dbReference type="NCBI Taxonomy" id="150026"/>
    <lineage>
        <taxon>Bacteria</taxon>
        <taxon>Bacillati</taxon>
        <taxon>Actinomycetota</taxon>
        <taxon>Actinomycetes</taxon>
        <taxon>Micrococcales</taxon>
        <taxon>Microbacteriaceae</taxon>
        <taxon>Leifsonia</taxon>
    </lineage>
</organism>
<accession>A0A7G6Y7S1</accession>
<dbReference type="GO" id="GO:0016787">
    <property type="term" value="F:hydrolase activity"/>
    <property type="evidence" value="ECO:0007669"/>
    <property type="project" value="UniProtKB-KW"/>
</dbReference>
<dbReference type="EMBL" id="CP043641">
    <property type="protein sequence ID" value="QNE34536.1"/>
    <property type="molecule type" value="Genomic_DNA"/>
</dbReference>